<dbReference type="InterPro" id="IPR003780">
    <property type="entry name" value="COX15/CtaA_fam"/>
</dbReference>
<feature type="transmembrane region" description="Helical" evidence="12">
    <location>
        <begin position="25"/>
        <end position="46"/>
    </location>
</feature>
<evidence type="ECO:0000256" key="12">
    <source>
        <dbReference type="HAMAP-Rule" id="MF_01665"/>
    </source>
</evidence>
<comment type="pathway">
    <text evidence="10 12">Porphyrin-containing compound metabolism; heme A biosynthesis; heme A from heme O: step 1/1.</text>
</comment>
<evidence type="ECO:0000256" key="1">
    <source>
        <dbReference type="ARBA" id="ARBA00001970"/>
    </source>
</evidence>
<evidence type="ECO:0000256" key="2">
    <source>
        <dbReference type="ARBA" id="ARBA00004141"/>
    </source>
</evidence>
<dbReference type="PANTHER" id="PTHR23289:SF2">
    <property type="entry name" value="CYTOCHROME C OXIDASE ASSEMBLY PROTEIN COX15 HOMOLOG"/>
    <property type="match status" value="1"/>
</dbReference>
<evidence type="ECO:0000256" key="10">
    <source>
        <dbReference type="ARBA" id="ARBA00044501"/>
    </source>
</evidence>
<keyword evidence="3 12" id="KW-0812">Transmembrane</keyword>
<dbReference type="InterPro" id="IPR023754">
    <property type="entry name" value="HemeA_Synthase_type2"/>
</dbReference>
<keyword evidence="4 12" id="KW-0479">Metal-binding</keyword>
<reference evidence="14" key="1">
    <citation type="journal article" date="2019" name="Int. J. Syst. Evol. Microbiol.">
        <title>The Global Catalogue of Microorganisms (GCM) 10K type strain sequencing project: providing services to taxonomists for standard genome sequencing and annotation.</title>
        <authorList>
            <consortium name="The Broad Institute Genomics Platform"/>
            <consortium name="The Broad Institute Genome Sequencing Center for Infectious Disease"/>
            <person name="Wu L."/>
            <person name="Ma J."/>
        </authorList>
    </citation>
    <scope>NUCLEOTIDE SEQUENCE [LARGE SCALE GENOMIC DNA]</scope>
    <source>
        <strain evidence="14">CECT 8472</strain>
    </source>
</reference>
<evidence type="ECO:0000256" key="4">
    <source>
        <dbReference type="ARBA" id="ARBA00022723"/>
    </source>
</evidence>
<evidence type="ECO:0000256" key="9">
    <source>
        <dbReference type="ARBA" id="ARBA00023136"/>
    </source>
</evidence>
<feature type="transmembrane region" description="Helical" evidence="12">
    <location>
        <begin position="140"/>
        <end position="162"/>
    </location>
</feature>
<evidence type="ECO:0000313" key="14">
    <source>
        <dbReference type="Proteomes" id="UP001595799"/>
    </source>
</evidence>
<keyword evidence="9 12" id="KW-0472">Membrane</keyword>
<feature type="transmembrane region" description="Helical" evidence="12">
    <location>
        <begin position="215"/>
        <end position="235"/>
    </location>
</feature>
<dbReference type="EC" id="1.17.99.9" evidence="12"/>
<evidence type="ECO:0000256" key="6">
    <source>
        <dbReference type="ARBA" id="ARBA00023002"/>
    </source>
</evidence>
<gene>
    <name evidence="12" type="primary">ctaA</name>
    <name evidence="13" type="ORF">ACFOW6_00950</name>
</gene>
<evidence type="ECO:0000256" key="7">
    <source>
        <dbReference type="ARBA" id="ARBA00023004"/>
    </source>
</evidence>
<dbReference type="Proteomes" id="UP001595799">
    <property type="component" value="Unassembled WGS sequence"/>
</dbReference>
<dbReference type="HAMAP" id="MF_01665">
    <property type="entry name" value="HemeA_synth_type2"/>
    <property type="match status" value="1"/>
</dbReference>
<comment type="subcellular location">
    <subcellularLocation>
        <location evidence="12">Cell membrane</location>
        <topology evidence="12">Multi-pass membrane protein</topology>
    </subcellularLocation>
    <subcellularLocation>
        <location evidence="2">Membrane</location>
        <topology evidence="2">Multi-pass membrane protein</topology>
    </subcellularLocation>
</comment>
<comment type="cofactor">
    <cofactor evidence="1 12">
        <name>heme b</name>
        <dbReference type="ChEBI" id="CHEBI:60344"/>
    </cofactor>
</comment>
<evidence type="ECO:0000256" key="8">
    <source>
        <dbReference type="ARBA" id="ARBA00023133"/>
    </source>
</evidence>
<feature type="transmembrane region" description="Helical" evidence="12">
    <location>
        <begin position="279"/>
        <end position="296"/>
    </location>
</feature>
<evidence type="ECO:0000256" key="11">
    <source>
        <dbReference type="ARBA" id="ARBA00048044"/>
    </source>
</evidence>
<feature type="binding site" description="axial binding residue" evidence="12">
    <location>
        <position position="277"/>
    </location>
    <ligand>
        <name>heme</name>
        <dbReference type="ChEBI" id="CHEBI:30413"/>
    </ligand>
    <ligandPart>
        <name>Fe</name>
        <dbReference type="ChEBI" id="CHEBI:18248"/>
    </ligandPart>
</feature>
<feature type="transmembrane region" description="Helical" evidence="12">
    <location>
        <begin position="110"/>
        <end position="128"/>
    </location>
</feature>
<comment type="subunit">
    <text evidence="12">Interacts with CtaB.</text>
</comment>
<comment type="function">
    <text evidence="12">Catalyzes the conversion of heme O to heme A by two successive hydroxylations of the methyl group at C8. The first hydroxylation forms heme I, the second hydroxylation results in an unstable dihydroxymethyl group, which spontaneously dehydrates, resulting in the formyl group of heme A.</text>
</comment>
<sequence>MATDLSYDRARAAHGTTAEQGNRPLVGWLLFCAFMVFAMAVIGAITRLTESGLSIMEWAPLTGTLPPLSDAEWQRLFALYKTIPQYQQLNTGMSLAEFKTIFWWEYVHRLWGRTIGLVFALPLAWFWWRGHLAAWLKPHLLILLGLGALQGVMGWYMVASGFAERVSVSQYRLALHLTLAIFIYGYILWLVFRLVWPDAGENSLRGSLFWLRRSLLGLVLLLAVTLVSGAFVAGLNAGLTYNSFPLMDGRLVPDGYGQLSPWILNLFETIAAVQFNHRLLASLTLVGALGLFLWSLHLPLGTPARWAMALLALAAVGQFTLGVVTLLQMVPVSLGALHQAGALLLLTALLHALYRLRPRPRDGTAA</sequence>
<evidence type="ECO:0000313" key="13">
    <source>
        <dbReference type="EMBL" id="MFC4350100.1"/>
    </source>
</evidence>
<keyword evidence="5 12" id="KW-1133">Transmembrane helix</keyword>
<keyword evidence="12" id="KW-1003">Cell membrane</keyword>
<keyword evidence="7 12" id="KW-0408">Iron</keyword>
<feature type="transmembrane region" description="Helical" evidence="12">
    <location>
        <begin position="336"/>
        <end position="354"/>
    </location>
</feature>
<feature type="transmembrane region" description="Helical" evidence="12">
    <location>
        <begin position="308"/>
        <end position="330"/>
    </location>
</feature>
<keyword evidence="6 12" id="KW-0560">Oxidoreductase</keyword>
<organism evidence="13 14">
    <name type="scientific">Fodinicurvata halophila</name>
    <dbReference type="NCBI Taxonomy" id="1419723"/>
    <lineage>
        <taxon>Bacteria</taxon>
        <taxon>Pseudomonadati</taxon>
        <taxon>Pseudomonadota</taxon>
        <taxon>Alphaproteobacteria</taxon>
        <taxon>Rhodospirillales</taxon>
        <taxon>Rhodovibrionaceae</taxon>
        <taxon>Fodinicurvata</taxon>
    </lineage>
</organism>
<evidence type="ECO:0000256" key="5">
    <source>
        <dbReference type="ARBA" id="ARBA00022989"/>
    </source>
</evidence>
<dbReference type="PANTHER" id="PTHR23289">
    <property type="entry name" value="CYTOCHROME C OXIDASE ASSEMBLY PROTEIN COX15"/>
    <property type="match status" value="1"/>
</dbReference>
<comment type="catalytic activity">
    <reaction evidence="11">
        <text>Fe(II)-heme o + 2 A + H2O = Fe(II)-heme a + 2 AH2</text>
        <dbReference type="Rhea" id="RHEA:63388"/>
        <dbReference type="ChEBI" id="CHEBI:13193"/>
        <dbReference type="ChEBI" id="CHEBI:15377"/>
        <dbReference type="ChEBI" id="CHEBI:17499"/>
        <dbReference type="ChEBI" id="CHEBI:60530"/>
        <dbReference type="ChEBI" id="CHEBI:61715"/>
        <dbReference type="EC" id="1.17.99.9"/>
    </reaction>
    <physiologicalReaction direction="left-to-right" evidence="11">
        <dbReference type="Rhea" id="RHEA:63389"/>
    </physiologicalReaction>
</comment>
<name>A0ABV8UGU4_9PROT</name>
<keyword evidence="8 12" id="KW-0350">Heme biosynthesis</keyword>
<protein>
    <recommendedName>
        <fullName evidence="12">Heme A synthase</fullName>
        <shortName evidence="12">HAS</shortName>
        <ecNumber evidence="12">1.17.99.9</ecNumber>
    </recommendedName>
    <alternativeName>
        <fullName evidence="12">Cytochrome aa3-controlling protein</fullName>
    </alternativeName>
</protein>
<feature type="transmembrane region" description="Helical" evidence="12">
    <location>
        <begin position="174"/>
        <end position="195"/>
    </location>
</feature>
<accession>A0ABV8UGU4</accession>
<dbReference type="Pfam" id="PF02628">
    <property type="entry name" value="COX15-CtaA"/>
    <property type="match status" value="1"/>
</dbReference>
<keyword evidence="14" id="KW-1185">Reference proteome</keyword>
<feature type="binding site" description="axial binding residue" evidence="12">
    <location>
        <position position="338"/>
    </location>
    <ligand>
        <name>heme</name>
        <dbReference type="ChEBI" id="CHEBI:30413"/>
    </ligand>
    <ligandPart>
        <name>Fe</name>
        <dbReference type="ChEBI" id="CHEBI:18248"/>
    </ligandPart>
</feature>
<proteinExistence type="inferred from homology"/>
<comment type="similarity">
    <text evidence="12">Belongs to the COX15/CtaA family. Type 2 subfamily.</text>
</comment>
<dbReference type="RefSeq" id="WP_382420219.1">
    <property type="nucleotide sequence ID" value="NZ_JBHSCW010000001.1"/>
</dbReference>
<comment type="caution">
    <text evidence="13">The sequence shown here is derived from an EMBL/GenBank/DDBJ whole genome shotgun (WGS) entry which is preliminary data.</text>
</comment>
<dbReference type="EMBL" id="JBHSCW010000001">
    <property type="protein sequence ID" value="MFC4350100.1"/>
    <property type="molecule type" value="Genomic_DNA"/>
</dbReference>
<evidence type="ECO:0000256" key="3">
    <source>
        <dbReference type="ARBA" id="ARBA00022692"/>
    </source>
</evidence>